<dbReference type="EMBL" id="BK032706">
    <property type="protein sequence ID" value="DAF56060.1"/>
    <property type="molecule type" value="Genomic_DNA"/>
</dbReference>
<feature type="transmembrane region" description="Helical" evidence="1">
    <location>
        <begin position="27"/>
        <end position="46"/>
    </location>
</feature>
<evidence type="ECO:0000313" key="2">
    <source>
        <dbReference type="EMBL" id="DAF56060.1"/>
    </source>
</evidence>
<keyword evidence="1" id="KW-1133">Transmembrane helix</keyword>
<accession>A0A8S5SY69</accession>
<evidence type="ECO:0000256" key="1">
    <source>
        <dbReference type="SAM" id="Phobius"/>
    </source>
</evidence>
<organism evidence="2">
    <name type="scientific">Siphoviridae sp. ctOXk3</name>
    <dbReference type="NCBI Taxonomy" id="2827861"/>
    <lineage>
        <taxon>Viruses</taxon>
        <taxon>Duplodnaviria</taxon>
        <taxon>Heunggongvirae</taxon>
        <taxon>Uroviricota</taxon>
        <taxon>Caudoviricetes</taxon>
    </lineage>
</organism>
<name>A0A8S5SY69_9CAUD</name>
<keyword evidence="1" id="KW-0812">Transmembrane</keyword>
<keyword evidence="1" id="KW-0472">Membrane</keyword>
<proteinExistence type="predicted"/>
<protein>
    <submittedName>
        <fullName evidence="2">Uncharacterized protein</fullName>
    </submittedName>
</protein>
<sequence length="47" mass="5238">MTTSRKRRLLSLSAISKRSLAISKRSLVLSISSITLCRVSFLFLSIP</sequence>
<reference evidence="2" key="1">
    <citation type="journal article" date="2021" name="Proc. Natl. Acad. Sci. U.S.A.">
        <title>A Catalog of Tens of Thousands of Viruses from Human Metagenomes Reveals Hidden Associations with Chronic Diseases.</title>
        <authorList>
            <person name="Tisza M.J."/>
            <person name="Buck C.B."/>
        </authorList>
    </citation>
    <scope>NUCLEOTIDE SEQUENCE</scope>
    <source>
        <strain evidence="2">CtOXk3</strain>
    </source>
</reference>